<keyword evidence="3" id="KW-1185">Reference proteome</keyword>
<organism evidence="2 3">
    <name type="scientific">Naganishia liquefaciens</name>
    <dbReference type="NCBI Taxonomy" id="104408"/>
    <lineage>
        <taxon>Eukaryota</taxon>
        <taxon>Fungi</taxon>
        <taxon>Dikarya</taxon>
        <taxon>Basidiomycota</taxon>
        <taxon>Agaricomycotina</taxon>
        <taxon>Tremellomycetes</taxon>
        <taxon>Filobasidiales</taxon>
        <taxon>Filobasidiaceae</taxon>
        <taxon>Naganishia</taxon>
    </lineage>
</organism>
<evidence type="ECO:0000313" key="3">
    <source>
        <dbReference type="Proteomes" id="UP000620104"/>
    </source>
</evidence>
<feature type="region of interest" description="Disordered" evidence="1">
    <location>
        <begin position="832"/>
        <end position="854"/>
    </location>
</feature>
<feature type="compositionally biased region" description="Polar residues" evidence="1">
    <location>
        <begin position="525"/>
        <end position="539"/>
    </location>
</feature>
<name>A0A8H3TSR3_9TREE</name>
<evidence type="ECO:0000313" key="2">
    <source>
        <dbReference type="EMBL" id="GHJ86354.1"/>
    </source>
</evidence>
<dbReference type="Proteomes" id="UP000620104">
    <property type="component" value="Unassembled WGS sequence"/>
</dbReference>
<feature type="region of interest" description="Disordered" evidence="1">
    <location>
        <begin position="127"/>
        <end position="265"/>
    </location>
</feature>
<feature type="region of interest" description="Disordered" evidence="1">
    <location>
        <begin position="54"/>
        <end position="91"/>
    </location>
</feature>
<feature type="region of interest" description="Disordered" evidence="1">
    <location>
        <begin position="444"/>
        <end position="570"/>
    </location>
</feature>
<proteinExistence type="predicted"/>
<accession>A0A8H3TSR3</accession>
<feature type="compositionally biased region" description="Polar residues" evidence="1">
    <location>
        <begin position="630"/>
        <end position="641"/>
    </location>
</feature>
<dbReference type="OrthoDB" id="10677626at2759"/>
<reference evidence="2" key="1">
    <citation type="submission" date="2020-07" db="EMBL/GenBank/DDBJ databases">
        <title>Draft Genome Sequence of a Deep-Sea Yeast, Naganishia (Cryptococcus) liquefaciens strain N6.</title>
        <authorList>
            <person name="Han Y.W."/>
            <person name="Kajitani R."/>
            <person name="Morimoto H."/>
            <person name="Parhat M."/>
            <person name="Tsubouchi H."/>
            <person name="Bakenova O."/>
            <person name="Ogata M."/>
            <person name="Argunhan B."/>
            <person name="Aoki R."/>
            <person name="Kajiwara S."/>
            <person name="Itoh T."/>
            <person name="Iwasaki H."/>
        </authorList>
    </citation>
    <scope>NUCLEOTIDE SEQUENCE</scope>
    <source>
        <strain evidence="2">N6</strain>
    </source>
</reference>
<feature type="compositionally biased region" description="Gly residues" evidence="1">
    <location>
        <begin position="162"/>
        <end position="172"/>
    </location>
</feature>
<feature type="region of interest" description="Disordered" evidence="1">
    <location>
        <begin position="584"/>
        <end position="706"/>
    </location>
</feature>
<comment type="caution">
    <text evidence="2">The sequence shown here is derived from an EMBL/GenBank/DDBJ whole genome shotgun (WGS) entry which is preliminary data.</text>
</comment>
<feature type="compositionally biased region" description="Pro residues" evidence="1">
    <location>
        <begin position="832"/>
        <end position="847"/>
    </location>
</feature>
<sequence>MLVYPRAELLALRKLPHVAERGPEERTGDVVPDGMPQLGEGIGSLCLWDPTRQRAHDVSSGPRHDHYGAHRPARGGIQRYGSHIRGGDDPDAMDERKAGGLRKFEVSPTNRYYGLPVDGATVVPLEPRTRERKGGLTGLGKDAGDLGGGQMGSFQIQSRTGLGLGVGGGVGGRRGDRQAGEDGTQGTAGSRLRRPQGGDTTTTKDPYRPFGKVEQAEWRRGKAPPGLGDRARPVSGAERRYVTGGAEGRRQYGGSRVEEEEGTPEWMMDDEVPSAISGIGLGRTSLESPHAAQPLQDASAEASSAGFARFAGGEGVDGIAAYRKEMQARERRMRGLPAEDQVVAPTLQDRQEDVEEISFLLPTARKVQTTTTIATASNTTVVVELTTTNPAAAAGRASRFTRHIETPTLNQANIAPTPTKAETDAKEKTALLAGILGINPSHGNTMSPAFASSPLHQRASPAQSSPHPHPGMPQFFSGPPPPGLSVVQAQSRTPPIGQGDDHMSRLLNMLKSGGSDSSSAAATPMLSQATSSPLPSSNLVKPFEAEQTSVQRMPEDAMQQTIQSAGGAGGFAGSLSASGSIGRESRFFGRHSGTTSSAQSPVESPIQSKSRPSDGQGEQGPLRWNKSEPAGTSPTQRTKQPAPSLVPEEARSPLDQQAQAMPPPPGVFSDPPVTQSPIFRQGQPMPPPGMDMTSSPMRPGRPLSDQENQLRSQGVFSTTGPGAMPPPFWQGGPPGAQQFPPPPLPLPLPYGGMPMHIHGPQHHHGYNPNQGFPPPPPGMQGHQGMMLPHHRSPAFGPAYPLAGLAGVQHHNPGTGLPAPGYPYTMPPPGQIPPYAGPGGMPPPPPPTQSHGQMTNDLMNMLGSMQARNQEPQR</sequence>
<dbReference type="AlphaFoldDB" id="A0A8H3TSR3"/>
<evidence type="ECO:0000256" key="1">
    <source>
        <dbReference type="SAM" id="MobiDB-lite"/>
    </source>
</evidence>
<dbReference type="EMBL" id="BLZA01000018">
    <property type="protein sequence ID" value="GHJ86354.1"/>
    <property type="molecule type" value="Genomic_DNA"/>
</dbReference>
<gene>
    <name evidence="2" type="ORF">NliqN6_2756</name>
</gene>
<feature type="compositionally biased region" description="Low complexity" evidence="1">
    <location>
        <begin position="512"/>
        <end position="522"/>
    </location>
</feature>
<protein>
    <submittedName>
        <fullName evidence="2">Uncharacterized protein</fullName>
    </submittedName>
</protein>
<feature type="compositionally biased region" description="Basic and acidic residues" evidence="1">
    <location>
        <begin position="54"/>
        <end position="68"/>
    </location>
</feature>
<feature type="compositionally biased region" description="Basic and acidic residues" evidence="1">
    <location>
        <begin position="229"/>
        <end position="241"/>
    </location>
</feature>
<feature type="compositionally biased region" description="Polar residues" evidence="1">
    <location>
        <begin position="592"/>
        <end position="610"/>
    </location>
</feature>